<proteinExistence type="predicted"/>
<evidence type="ECO:0000313" key="2">
    <source>
        <dbReference type="Proteomes" id="UP001163156"/>
    </source>
</evidence>
<name>A0ABY6MCF1_9BACT</name>
<accession>A0ABY6MCF1</accession>
<dbReference type="EMBL" id="CP110226">
    <property type="protein sequence ID" value="UZD21138.1"/>
    <property type="molecule type" value="Genomic_DNA"/>
</dbReference>
<dbReference type="Pfam" id="PF16407">
    <property type="entry name" value="PKD_2"/>
    <property type="match status" value="1"/>
</dbReference>
<dbReference type="InterPro" id="IPR032183">
    <property type="entry name" value="PKD-like"/>
</dbReference>
<evidence type="ECO:0000313" key="1">
    <source>
        <dbReference type="EMBL" id="UZD21138.1"/>
    </source>
</evidence>
<dbReference type="RefSeq" id="WP_264807592.1">
    <property type="nucleotide sequence ID" value="NZ_CP110226.1"/>
</dbReference>
<dbReference type="Proteomes" id="UP001163156">
    <property type="component" value="Chromosome"/>
</dbReference>
<dbReference type="PROSITE" id="PS51257">
    <property type="entry name" value="PROKAR_LIPOPROTEIN"/>
    <property type="match status" value="1"/>
</dbReference>
<gene>
    <name evidence="1" type="ORF">OM944_10680</name>
</gene>
<reference evidence="1" key="1">
    <citation type="submission" date="2022-10" db="EMBL/GenBank/DDBJ databases">
        <title>Algoriphagus sp. a novel bacteria isolate from halophytes salicornia europaea.</title>
        <authorList>
            <person name="Peng Y."/>
            <person name="Jiang L."/>
            <person name="Lee J."/>
        </authorList>
    </citation>
    <scope>NUCLEOTIDE SEQUENCE</scope>
    <source>
        <strain evidence="1">TR-M5</strain>
    </source>
</reference>
<keyword evidence="2" id="KW-1185">Reference proteome</keyword>
<sequence length="490" mass="55724">MRKVIIYICLLALPILTTSCYEDLGNYQYNDINEVSVNGIDSSYVAYQGENFKIKPELNFTLDQSGELEKYEYEWVLMNTGGLDTDREKVLSHEKDLDVELQVAPGKYDAHYKVFDKDTGVEFYWDFKVEVKSIVYEGWIVMSDVGGEARLDMASLIEDEYQVFPDVLSYIGSSLQLQGAPGLVYCYYYDPTLYGIYATSEGTGTTKIDPETFDWSEDLRLSYEAISNFPTNLNADKLYAKGGYSSFMIKDNNVYYYYRTYQVKYGAPINKVANEPNTFTASEFIAVEPSSSGHSILFDEDNKRFVRHLGANNLEVAVMPNNAKLFDYNIGMDLVYMSYSRYNNGEALAILNDGETFHIARMQQRVRNINQVYYEEISVPGFEQAENFAVQPDFGYLFFNIGTKVYEYDLSTKVAHEMLDMVGREITHMEFNSSSPVSSQLVVAVNDPTKPEGSTGSLEFYEIPAVNGQIVFDSKLEGFGKITGITYRSR</sequence>
<protein>
    <submittedName>
        <fullName evidence="1">PKD-like family lipoprotein</fullName>
    </submittedName>
</protein>
<organism evidence="1 2">
    <name type="scientific">Algoriphagus halophytocola</name>
    <dbReference type="NCBI Taxonomy" id="2991499"/>
    <lineage>
        <taxon>Bacteria</taxon>
        <taxon>Pseudomonadati</taxon>
        <taxon>Bacteroidota</taxon>
        <taxon>Cytophagia</taxon>
        <taxon>Cytophagales</taxon>
        <taxon>Cyclobacteriaceae</taxon>
        <taxon>Algoriphagus</taxon>
    </lineage>
</organism>